<proteinExistence type="predicted"/>
<evidence type="ECO:0000313" key="3">
    <source>
        <dbReference type="Proteomes" id="UP000700596"/>
    </source>
</evidence>
<keyword evidence="3" id="KW-1185">Reference proteome</keyword>
<dbReference type="AlphaFoldDB" id="A0A9P9IHX5"/>
<comment type="caution">
    <text evidence="2">The sequence shown here is derived from an EMBL/GenBank/DDBJ whole genome shotgun (WGS) entry which is preliminary data.</text>
</comment>
<sequence>MQFITSTLWPVLLVLFISSVTASPSYLWPRSLSSRSLHKRGLPGAVYICTGNNFQGNCGWNQPSTQCRIVGTGKFAPKSIGPDPGGFCNLYTSGDCTGNQIQTLRFPGAGNGFPDNLGSLQCFSEGTSNVAEQAIGTASFNRDDKRLAGGVGSMERKRLKEQIEAMEKDGFSEGMIGLKKKMYY</sequence>
<feature type="chain" id="PRO_5040131940" evidence="1">
    <location>
        <begin position="23"/>
        <end position="184"/>
    </location>
</feature>
<evidence type="ECO:0000313" key="2">
    <source>
        <dbReference type="EMBL" id="KAH7119930.1"/>
    </source>
</evidence>
<reference evidence="2" key="1">
    <citation type="journal article" date="2021" name="Nat. Commun.">
        <title>Genetic determinants of endophytism in the Arabidopsis root mycobiome.</title>
        <authorList>
            <person name="Mesny F."/>
            <person name="Miyauchi S."/>
            <person name="Thiergart T."/>
            <person name="Pickel B."/>
            <person name="Atanasova L."/>
            <person name="Karlsson M."/>
            <person name="Huettel B."/>
            <person name="Barry K.W."/>
            <person name="Haridas S."/>
            <person name="Chen C."/>
            <person name="Bauer D."/>
            <person name="Andreopoulos W."/>
            <person name="Pangilinan J."/>
            <person name="LaButti K."/>
            <person name="Riley R."/>
            <person name="Lipzen A."/>
            <person name="Clum A."/>
            <person name="Drula E."/>
            <person name="Henrissat B."/>
            <person name="Kohler A."/>
            <person name="Grigoriev I.V."/>
            <person name="Martin F.M."/>
            <person name="Hacquard S."/>
        </authorList>
    </citation>
    <scope>NUCLEOTIDE SEQUENCE</scope>
    <source>
        <strain evidence="2">MPI-CAGE-CH-0243</strain>
    </source>
</reference>
<keyword evidence="1" id="KW-0732">Signal</keyword>
<name>A0A9P9IHX5_9PLEO</name>
<dbReference type="Proteomes" id="UP000700596">
    <property type="component" value="Unassembled WGS sequence"/>
</dbReference>
<feature type="signal peptide" evidence="1">
    <location>
        <begin position="1"/>
        <end position="22"/>
    </location>
</feature>
<dbReference type="OrthoDB" id="2910287at2759"/>
<organism evidence="2 3">
    <name type="scientific">Dendryphion nanum</name>
    <dbReference type="NCBI Taxonomy" id="256645"/>
    <lineage>
        <taxon>Eukaryota</taxon>
        <taxon>Fungi</taxon>
        <taxon>Dikarya</taxon>
        <taxon>Ascomycota</taxon>
        <taxon>Pezizomycotina</taxon>
        <taxon>Dothideomycetes</taxon>
        <taxon>Pleosporomycetidae</taxon>
        <taxon>Pleosporales</taxon>
        <taxon>Torulaceae</taxon>
        <taxon>Dendryphion</taxon>
    </lineage>
</organism>
<accession>A0A9P9IHX5</accession>
<protein>
    <submittedName>
        <fullName evidence="2">Uncharacterized protein</fullName>
    </submittedName>
</protein>
<dbReference type="EMBL" id="JAGMWT010000011">
    <property type="protein sequence ID" value="KAH7119930.1"/>
    <property type="molecule type" value="Genomic_DNA"/>
</dbReference>
<gene>
    <name evidence="2" type="ORF">B0J11DRAFT_72473</name>
</gene>
<evidence type="ECO:0000256" key="1">
    <source>
        <dbReference type="SAM" id="SignalP"/>
    </source>
</evidence>